<dbReference type="RefSeq" id="WP_122190676.1">
    <property type="nucleotide sequence ID" value="NZ_RFFH01000014.1"/>
</dbReference>
<gene>
    <name evidence="1" type="ORF">EBN03_25505</name>
</gene>
<dbReference type="InterPro" id="IPR036736">
    <property type="entry name" value="ACP-like_sf"/>
</dbReference>
<dbReference type="SUPFAM" id="SSF47336">
    <property type="entry name" value="ACP-like"/>
    <property type="match status" value="1"/>
</dbReference>
<proteinExistence type="predicted"/>
<accession>A0A3M2KYU8</accession>
<dbReference type="OrthoDB" id="4233960at2"/>
<evidence type="ECO:0008006" key="3">
    <source>
        <dbReference type="Google" id="ProtNLM"/>
    </source>
</evidence>
<evidence type="ECO:0000313" key="1">
    <source>
        <dbReference type="EMBL" id="RMI29443.1"/>
    </source>
</evidence>
<comment type="caution">
    <text evidence="1">The sequence shown here is derived from an EMBL/GenBank/DDBJ whole genome shotgun (WGS) entry which is preliminary data.</text>
</comment>
<dbReference type="Gene3D" id="1.10.1200.10">
    <property type="entry name" value="ACP-like"/>
    <property type="match status" value="1"/>
</dbReference>
<dbReference type="EMBL" id="RFFH01000014">
    <property type="protein sequence ID" value="RMI29443.1"/>
    <property type="molecule type" value="Genomic_DNA"/>
</dbReference>
<dbReference type="AlphaFoldDB" id="A0A3M2KYU8"/>
<protein>
    <recommendedName>
        <fullName evidence="3">Acyl carrier protein</fullName>
    </recommendedName>
</protein>
<dbReference type="Proteomes" id="UP000279275">
    <property type="component" value="Unassembled WGS sequence"/>
</dbReference>
<evidence type="ECO:0000313" key="2">
    <source>
        <dbReference type="Proteomes" id="UP000279275"/>
    </source>
</evidence>
<keyword evidence="2" id="KW-1185">Reference proteome</keyword>
<name>A0A3M2KYU8_9NOCA</name>
<organism evidence="1 2">
    <name type="scientific">Nocardia stercoris</name>
    <dbReference type="NCBI Taxonomy" id="2483361"/>
    <lineage>
        <taxon>Bacteria</taxon>
        <taxon>Bacillati</taxon>
        <taxon>Actinomycetota</taxon>
        <taxon>Actinomycetes</taxon>
        <taxon>Mycobacteriales</taxon>
        <taxon>Nocardiaceae</taxon>
        <taxon>Nocardia</taxon>
    </lineage>
</organism>
<reference evidence="1 2" key="1">
    <citation type="submission" date="2018-10" db="EMBL/GenBank/DDBJ databases">
        <title>Isolation from cow dung.</title>
        <authorList>
            <person name="Ling L."/>
        </authorList>
    </citation>
    <scope>NUCLEOTIDE SEQUENCE [LARGE SCALE GENOMIC DNA]</scope>
    <source>
        <strain evidence="1 2">NEAU-LL90</strain>
    </source>
</reference>
<sequence>MTDSGSAIRAELRAWVLSKAPDLPADELSDTTPLFERRYIRSIHVPELLLLLERLRGASIDIDDLRPTDFRDIDTLVTRFGTAERAR</sequence>